<proteinExistence type="inferred from homology"/>
<dbReference type="PaxDb" id="4081-Solyc02g078510.2.1"/>
<dbReference type="InterPro" id="IPR023213">
    <property type="entry name" value="CAT-like_dom_sf"/>
</dbReference>
<protein>
    <submittedName>
        <fullName evidence="4">Uncharacterized protein</fullName>
    </submittedName>
</protein>
<comment type="similarity">
    <text evidence="1">Belongs to the plant acyltransferase family.</text>
</comment>
<keyword evidence="3" id="KW-0012">Acyltransferase</keyword>
<evidence type="ECO:0000256" key="1">
    <source>
        <dbReference type="ARBA" id="ARBA00009861"/>
    </source>
</evidence>
<dbReference type="GO" id="GO:0016746">
    <property type="term" value="F:acyltransferase activity"/>
    <property type="evidence" value="ECO:0007669"/>
    <property type="project" value="UniProtKB-KW"/>
</dbReference>
<name>A0A3Q7F439_SOLLC</name>
<evidence type="ECO:0000256" key="2">
    <source>
        <dbReference type="ARBA" id="ARBA00022679"/>
    </source>
</evidence>
<dbReference type="PANTHER" id="PTHR31623">
    <property type="entry name" value="F21J9.9"/>
    <property type="match status" value="1"/>
</dbReference>
<reference evidence="4" key="1">
    <citation type="journal article" date="2012" name="Nature">
        <title>The tomato genome sequence provides insights into fleshy fruit evolution.</title>
        <authorList>
            <consortium name="Tomato Genome Consortium"/>
        </authorList>
    </citation>
    <scope>NUCLEOTIDE SEQUENCE [LARGE SCALE GENOMIC DNA]</scope>
    <source>
        <strain evidence="4">cv. Heinz 1706</strain>
    </source>
</reference>
<evidence type="ECO:0000256" key="3">
    <source>
        <dbReference type="ARBA" id="ARBA00023315"/>
    </source>
</evidence>
<keyword evidence="5" id="KW-1185">Reference proteome</keyword>
<reference evidence="4" key="2">
    <citation type="submission" date="2019-01" db="UniProtKB">
        <authorList>
            <consortium name="EnsemblPlants"/>
        </authorList>
    </citation>
    <scope>IDENTIFICATION</scope>
    <source>
        <strain evidence="4">cv. Heinz 1706</strain>
    </source>
</reference>
<organism evidence="4">
    <name type="scientific">Solanum lycopersicum</name>
    <name type="common">Tomato</name>
    <name type="synonym">Lycopersicon esculentum</name>
    <dbReference type="NCBI Taxonomy" id="4081"/>
    <lineage>
        <taxon>Eukaryota</taxon>
        <taxon>Viridiplantae</taxon>
        <taxon>Streptophyta</taxon>
        <taxon>Embryophyta</taxon>
        <taxon>Tracheophyta</taxon>
        <taxon>Spermatophyta</taxon>
        <taxon>Magnoliopsida</taxon>
        <taxon>eudicotyledons</taxon>
        <taxon>Gunneridae</taxon>
        <taxon>Pentapetalae</taxon>
        <taxon>asterids</taxon>
        <taxon>lamiids</taxon>
        <taxon>Solanales</taxon>
        <taxon>Solanaceae</taxon>
        <taxon>Solanoideae</taxon>
        <taxon>Solaneae</taxon>
        <taxon>Solanum</taxon>
        <taxon>Solanum subgen. Lycopersicon</taxon>
    </lineage>
</organism>
<dbReference type="PANTHER" id="PTHR31623:SF49">
    <property type="entry name" value="ACYLSUGAR ACYLTRANSFERASE 3-LIKE"/>
    <property type="match status" value="1"/>
</dbReference>
<accession>A0A3Q7F439</accession>
<dbReference type="InParanoid" id="A0A3Q7F439"/>
<evidence type="ECO:0000313" key="4">
    <source>
        <dbReference type="EnsemblPlants" id="Solyc02g078510.3.1"/>
    </source>
</evidence>
<keyword evidence="2" id="KW-0808">Transferase</keyword>
<sequence>MSESVVQCLKFSNLATDSVYSQDLPWRTPSSFNDRRPLVVQLSHFDYGGIAYAVPDVQRDQHQPRVSKMYRFSSSSLGRLKDTVSMNLGVQNPTRFEVATALIHECGRAASKANNSGIFIPSLSCHLMNLHPPLPLNTIGNDVHFFNTRAATEDEIQVPHFVAQLCKAKQHPRYQLASRSLMEIILEPAEAQTQPQLLDLSPKELKELAEKYLD</sequence>
<dbReference type="AlphaFoldDB" id="A0A3Q7F439"/>
<dbReference type="Gramene" id="Solyc02g078510.3.1">
    <property type="protein sequence ID" value="Solyc02g078510.3.1"/>
    <property type="gene ID" value="Solyc02g078510.3"/>
</dbReference>
<dbReference type="Proteomes" id="UP000004994">
    <property type="component" value="Chromosome 2"/>
</dbReference>
<evidence type="ECO:0000313" key="5">
    <source>
        <dbReference type="Proteomes" id="UP000004994"/>
    </source>
</evidence>
<dbReference type="EnsemblPlants" id="Solyc02g078510.3.1">
    <property type="protein sequence ID" value="Solyc02g078510.3.1"/>
    <property type="gene ID" value="Solyc02g078510.3"/>
</dbReference>
<dbReference type="Gene3D" id="3.30.559.10">
    <property type="entry name" value="Chloramphenicol acetyltransferase-like domain"/>
    <property type="match status" value="1"/>
</dbReference>